<protein>
    <submittedName>
        <fullName evidence="2">Uncharacterized protein</fullName>
    </submittedName>
</protein>
<feature type="compositionally biased region" description="Basic residues" evidence="1">
    <location>
        <begin position="258"/>
        <end position="283"/>
    </location>
</feature>
<sequence length="283" mass="30578">MGRLKALGASDVPTPSRVQPTRPRTSSVRYDPSEISAAPRQAHLPHKSRVEPGSQPKRRPQSQPKPKPAARKTVKGRVGLTDDATSTARGGNVTLRAKVLAAVLRLSRERRKGKEGVGHSSVNLYLAQHAPEGTAPDSSSFAARILKTKQELIGEGVIAPGESKGRTLAVVPEVVKSVKQLCDVSVCPLRRRLSVEERLLTAILVARRTRTRVTTSAPALRSSPAAAPTASPRRPRRPSRLAGPPARASRRSASTPLPRHHQRARPPRPRARNAARPRAPPRT</sequence>
<accession>A0A5C5G522</accession>
<keyword evidence="3" id="KW-1185">Reference proteome</keyword>
<proteinExistence type="predicted"/>
<dbReference type="AlphaFoldDB" id="A0A5C5G522"/>
<feature type="region of interest" description="Disordered" evidence="1">
    <location>
        <begin position="1"/>
        <end position="89"/>
    </location>
</feature>
<feature type="region of interest" description="Disordered" evidence="1">
    <location>
        <begin position="210"/>
        <end position="283"/>
    </location>
</feature>
<gene>
    <name evidence="2" type="ORF">DMC30DRAFT_22420</name>
</gene>
<evidence type="ECO:0000313" key="3">
    <source>
        <dbReference type="Proteomes" id="UP000311382"/>
    </source>
</evidence>
<comment type="caution">
    <text evidence="2">The sequence shown here is derived from an EMBL/GenBank/DDBJ whole genome shotgun (WGS) entry which is preliminary data.</text>
</comment>
<name>A0A5C5G522_9BASI</name>
<feature type="compositionally biased region" description="Low complexity" evidence="1">
    <location>
        <begin position="210"/>
        <end position="232"/>
    </location>
</feature>
<evidence type="ECO:0000313" key="2">
    <source>
        <dbReference type="EMBL" id="TNY23482.1"/>
    </source>
</evidence>
<dbReference type="Proteomes" id="UP000311382">
    <property type="component" value="Unassembled WGS sequence"/>
</dbReference>
<feature type="compositionally biased region" description="Polar residues" evidence="1">
    <location>
        <begin position="16"/>
        <end position="28"/>
    </location>
</feature>
<evidence type="ECO:0000256" key="1">
    <source>
        <dbReference type="SAM" id="MobiDB-lite"/>
    </source>
</evidence>
<reference evidence="2 3" key="1">
    <citation type="submission" date="2019-03" db="EMBL/GenBank/DDBJ databases">
        <title>Rhodosporidium diobovatum UCD-FST 08-225 genome sequencing, assembly, and annotation.</title>
        <authorList>
            <person name="Fakankun I.U."/>
            <person name="Fristensky B."/>
            <person name="Levin D.B."/>
        </authorList>
    </citation>
    <scope>NUCLEOTIDE SEQUENCE [LARGE SCALE GENOMIC DNA]</scope>
    <source>
        <strain evidence="2 3">UCD-FST 08-225</strain>
    </source>
</reference>
<organism evidence="2 3">
    <name type="scientific">Rhodotorula diobovata</name>
    <dbReference type="NCBI Taxonomy" id="5288"/>
    <lineage>
        <taxon>Eukaryota</taxon>
        <taxon>Fungi</taxon>
        <taxon>Dikarya</taxon>
        <taxon>Basidiomycota</taxon>
        <taxon>Pucciniomycotina</taxon>
        <taxon>Microbotryomycetes</taxon>
        <taxon>Sporidiobolales</taxon>
        <taxon>Sporidiobolaceae</taxon>
        <taxon>Rhodotorula</taxon>
    </lineage>
</organism>
<dbReference type="EMBL" id="SOZI01000011">
    <property type="protein sequence ID" value="TNY23482.1"/>
    <property type="molecule type" value="Genomic_DNA"/>
</dbReference>
<feature type="compositionally biased region" description="Low complexity" evidence="1">
    <location>
        <begin position="240"/>
        <end position="257"/>
    </location>
</feature>
<dbReference type="OrthoDB" id="10683470at2759"/>